<gene>
    <name evidence="3" type="ORF">SJ05684_b49520</name>
</gene>
<dbReference type="PANTHER" id="PTHR33678">
    <property type="entry name" value="BLL1576 PROTEIN"/>
    <property type="match status" value="1"/>
</dbReference>
<organism evidence="3 4">
    <name type="scientific">Sinorhizobium sojae CCBAU 05684</name>
    <dbReference type="NCBI Taxonomy" id="716928"/>
    <lineage>
        <taxon>Bacteria</taxon>
        <taxon>Pseudomonadati</taxon>
        <taxon>Pseudomonadota</taxon>
        <taxon>Alphaproteobacteria</taxon>
        <taxon>Hyphomicrobiales</taxon>
        <taxon>Rhizobiaceae</taxon>
        <taxon>Sinorhizobium/Ensifer group</taxon>
        <taxon>Sinorhizobium</taxon>
    </lineage>
</organism>
<accession>A0A249PJS3</accession>
<evidence type="ECO:0000259" key="2">
    <source>
        <dbReference type="Pfam" id="PF13817"/>
    </source>
</evidence>
<feature type="domain" description="Transposase IS66 C-terminal" evidence="2">
    <location>
        <begin position="82"/>
        <end position="107"/>
    </location>
</feature>
<dbReference type="Pfam" id="PF03050">
    <property type="entry name" value="DDE_Tnp_IS66"/>
    <property type="match status" value="1"/>
</dbReference>
<dbReference type="PANTHER" id="PTHR33678:SF1">
    <property type="entry name" value="BLL1576 PROTEIN"/>
    <property type="match status" value="1"/>
</dbReference>
<dbReference type="InterPro" id="IPR004291">
    <property type="entry name" value="Transposase_IS66_central"/>
</dbReference>
<reference evidence="3 4" key="1">
    <citation type="submission" date="2017-08" db="EMBL/GenBank/DDBJ databases">
        <title>Multipartite genome sequences of Sinorhizobium species nodulating soybeans.</title>
        <authorList>
            <person name="Tian C.F."/>
        </authorList>
    </citation>
    <scope>NUCLEOTIDE SEQUENCE [LARGE SCALE GENOMIC DNA]</scope>
    <source>
        <strain evidence="3 4">CCBAU 05684</strain>
        <plasmid evidence="4">psj05684b</plasmid>
    </source>
</reference>
<dbReference type="EMBL" id="CP023068">
    <property type="protein sequence ID" value="ASY65934.1"/>
    <property type="molecule type" value="Genomic_DNA"/>
</dbReference>
<dbReference type="eggNOG" id="COG2801">
    <property type="taxonomic scope" value="Bacteria"/>
</dbReference>
<dbReference type="KEGG" id="esj:SJ05684_b49520"/>
<protein>
    <submittedName>
        <fullName evidence="3">Mobile element protein</fullName>
    </submittedName>
</protein>
<dbReference type="InterPro" id="IPR052344">
    <property type="entry name" value="Transposase-related"/>
</dbReference>
<evidence type="ECO:0000259" key="1">
    <source>
        <dbReference type="Pfam" id="PF03050"/>
    </source>
</evidence>
<feature type="domain" description="Transposase IS66 central" evidence="1">
    <location>
        <begin position="7"/>
        <end position="75"/>
    </location>
</feature>
<keyword evidence="3" id="KW-0614">Plasmid</keyword>
<proteinExistence type="predicted"/>
<evidence type="ECO:0000313" key="4">
    <source>
        <dbReference type="Proteomes" id="UP000217211"/>
    </source>
</evidence>
<keyword evidence="4" id="KW-1185">Reference proteome</keyword>
<dbReference type="STRING" id="716928.GCA_000261485_05418"/>
<dbReference type="InterPro" id="IPR039552">
    <property type="entry name" value="IS66_C"/>
</dbReference>
<geneLocation type="plasmid" evidence="4">
    <name>psj05684b</name>
</geneLocation>
<evidence type="ECO:0000313" key="3">
    <source>
        <dbReference type="EMBL" id="ASY65934.1"/>
    </source>
</evidence>
<sequence>MPGGKVQLTEPSDEVSSKSALGKAVSYALNHWSGLAAFLEDGRIEVDSNVVELSMKSVALTNKNSLFVGSAGGGKTFAVLASLVNTAKLNGVDPEIWLADVLERIIVGKVKANWTYHCANPQTQRDKRTSYPQGCCCRRPSARQHPNLLHAKPGKAEVPNESAIAILSTPKAVGCSLRSRSVRQMVFGLVQRDKQGETRIASSKLFLNIHRCLTSPEIRGKLLAMSAATIDRTLGPVQEGVGRPRRRPAAHALRRSIPIRTSADWDDPAPGFVEADLVAHCGPSARGSFIQTLVLTVIATGWAECAPLLVREQTLLSSV</sequence>
<name>A0A249PJS3_9HYPH</name>
<dbReference type="Pfam" id="PF13817">
    <property type="entry name" value="DDE_Tnp_IS66_C"/>
    <property type="match status" value="1"/>
</dbReference>
<dbReference type="Proteomes" id="UP000217211">
    <property type="component" value="Plasmid pSJ05684b"/>
</dbReference>
<dbReference type="AlphaFoldDB" id="A0A249PJS3"/>